<accession>A0A844EHL7</accession>
<dbReference type="PANTHER" id="PTHR36838">
    <property type="entry name" value="AUXIN EFFLUX CARRIER FAMILY PROTEIN"/>
    <property type="match status" value="1"/>
</dbReference>
<dbReference type="Pfam" id="PF03547">
    <property type="entry name" value="Mem_trans"/>
    <property type="match status" value="1"/>
</dbReference>
<evidence type="ECO:0000256" key="1">
    <source>
        <dbReference type="ARBA" id="ARBA00004141"/>
    </source>
</evidence>
<sequence>LGVYLIQKDGKGEGHFSWKQTLKKVFSPPLLGFMVGVVLVLMHVTLPDFLMEDFNYIGNLTIPLSMIFIGISINSVDLSNLHFDRSNFLILFGRFLLAPLVMSLLVIPTPLPTLMKQVFIMQS</sequence>
<feature type="transmembrane region" description="Helical" evidence="7">
    <location>
        <begin position="88"/>
        <end position="107"/>
    </location>
</feature>
<reference evidence="8 9" key="1">
    <citation type="submission" date="2019-11" db="EMBL/GenBank/DDBJ databases">
        <title>Draft Genome Sequence of Plant Growth-Promoting Rhizosphere-Associated Bacteria.</title>
        <authorList>
            <person name="Vasilyev I.Y."/>
            <person name="Radchenko V."/>
            <person name="Ilnitskaya E.V."/>
        </authorList>
    </citation>
    <scope>NUCLEOTIDE SEQUENCE [LARGE SCALE GENOMIC DNA]</scope>
    <source>
        <strain evidence="8 9">VRA_07sq_f</strain>
    </source>
</reference>
<keyword evidence="2" id="KW-0813">Transport</keyword>
<dbReference type="InterPro" id="IPR004776">
    <property type="entry name" value="Mem_transp_PIN-like"/>
</dbReference>
<gene>
    <name evidence="8" type="ORF">GKC44_15095</name>
</gene>
<keyword evidence="5 7" id="KW-1133">Transmembrane helix</keyword>
<dbReference type="GO" id="GO:0016020">
    <property type="term" value="C:membrane"/>
    <property type="evidence" value="ECO:0007669"/>
    <property type="project" value="UniProtKB-SubCell"/>
</dbReference>
<keyword evidence="6 7" id="KW-0472">Membrane</keyword>
<keyword evidence="4 7" id="KW-0812">Transmembrane</keyword>
<dbReference type="EMBL" id="WKKY01001209">
    <property type="protein sequence ID" value="MSE22525.1"/>
    <property type="molecule type" value="Genomic_DNA"/>
</dbReference>
<comment type="caution">
    <text evidence="8">The sequence shown here is derived from an EMBL/GenBank/DDBJ whole genome shotgun (WGS) entry which is preliminary data.</text>
</comment>
<evidence type="ECO:0000256" key="6">
    <source>
        <dbReference type="ARBA" id="ARBA00023136"/>
    </source>
</evidence>
<proteinExistence type="predicted"/>
<dbReference type="AlphaFoldDB" id="A0A844EHL7"/>
<feature type="non-terminal residue" evidence="8">
    <location>
        <position position="1"/>
    </location>
</feature>
<dbReference type="Proteomes" id="UP000491237">
    <property type="component" value="Unassembled WGS sequence"/>
</dbReference>
<feature type="transmembrane region" description="Helical" evidence="7">
    <location>
        <begin position="56"/>
        <end position="76"/>
    </location>
</feature>
<evidence type="ECO:0000313" key="9">
    <source>
        <dbReference type="Proteomes" id="UP000491237"/>
    </source>
</evidence>
<protein>
    <submittedName>
        <fullName evidence="8">AEC family transporter</fullName>
    </submittedName>
</protein>
<evidence type="ECO:0000256" key="3">
    <source>
        <dbReference type="ARBA" id="ARBA00022475"/>
    </source>
</evidence>
<dbReference type="GO" id="GO:0055085">
    <property type="term" value="P:transmembrane transport"/>
    <property type="evidence" value="ECO:0007669"/>
    <property type="project" value="InterPro"/>
</dbReference>
<feature type="non-terminal residue" evidence="8">
    <location>
        <position position="123"/>
    </location>
</feature>
<name>A0A844EHL7_9LACO</name>
<feature type="transmembrane region" description="Helical" evidence="7">
    <location>
        <begin position="25"/>
        <end position="44"/>
    </location>
</feature>
<evidence type="ECO:0000256" key="7">
    <source>
        <dbReference type="SAM" id="Phobius"/>
    </source>
</evidence>
<comment type="subcellular location">
    <subcellularLocation>
        <location evidence="1">Membrane</location>
        <topology evidence="1">Multi-pass membrane protein</topology>
    </subcellularLocation>
</comment>
<evidence type="ECO:0000256" key="5">
    <source>
        <dbReference type="ARBA" id="ARBA00022989"/>
    </source>
</evidence>
<keyword evidence="3" id="KW-1003">Cell membrane</keyword>
<evidence type="ECO:0000256" key="2">
    <source>
        <dbReference type="ARBA" id="ARBA00022448"/>
    </source>
</evidence>
<evidence type="ECO:0000313" key="8">
    <source>
        <dbReference type="EMBL" id="MSE22525.1"/>
    </source>
</evidence>
<dbReference type="PANTHER" id="PTHR36838:SF1">
    <property type="entry name" value="SLR1864 PROTEIN"/>
    <property type="match status" value="1"/>
</dbReference>
<organism evidence="8 9">
    <name type="scientific">Lentilactobacillus parabuchneri</name>
    <dbReference type="NCBI Taxonomy" id="152331"/>
    <lineage>
        <taxon>Bacteria</taxon>
        <taxon>Bacillati</taxon>
        <taxon>Bacillota</taxon>
        <taxon>Bacilli</taxon>
        <taxon>Lactobacillales</taxon>
        <taxon>Lactobacillaceae</taxon>
        <taxon>Lentilactobacillus</taxon>
    </lineage>
</organism>
<evidence type="ECO:0000256" key="4">
    <source>
        <dbReference type="ARBA" id="ARBA00022692"/>
    </source>
</evidence>